<dbReference type="EMBL" id="JACIEE010000018">
    <property type="protein sequence ID" value="MBB3980236.1"/>
    <property type="molecule type" value="Genomic_DNA"/>
</dbReference>
<gene>
    <name evidence="3" type="ORF">GGQ64_005489</name>
</gene>
<feature type="signal peptide" evidence="1">
    <location>
        <begin position="1"/>
        <end position="28"/>
    </location>
</feature>
<evidence type="ECO:0000313" key="4">
    <source>
        <dbReference type="Proteomes" id="UP000574761"/>
    </source>
</evidence>
<dbReference type="Proteomes" id="UP000574761">
    <property type="component" value="Unassembled WGS sequence"/>
</dbReference>
<dbReference type="SUPFAM" id="SSF52821">
    <property type="entry name" value="Rhodanese/Cell cycle control phosphatase"/>
    <property type="match status" value="1"/>
</dbReference>
<evidence type="ECO:0000259" key="2">
    <source>
        <dbReference type="PROSITE" id="PS50206"/>
    </source>
</evidence>
<dbReference type="NCBIfam" id="TIGR03865">
    <property type="entry name" value="PQQ_CXXCW"/>
    <property type="match status" value="1"/>
</dbReference>
<keyword evidence="1" id="KW-0732">Signal</keyword>
<evidence type="ECO:0000313" key="3">
    <source>
        <dbReference type="EMBL" id="MBB3980236.1"/>
    </source>
</evidence>
<dbReference type="Gene3D" id="3.40.250.10">
    <property type="entry name" value="Rhodanese-like domain"/>
    <property type="match status" value="1"/>
</dbReference>
<name>A0A7W6GLJ8_9HYPH</name>
<comment type="caution">
    <text evidence="3">The sequence shown here is derived from an EMBL/GenBank/DDBJ whole genome shotgun (WGS) entry which is preliminary data.</text>
</comment>
<dbReference type="InterPro" id="IPR036873">
    <property type="entry name" value="Rhodanese-like_dom_sf"/>
</dbReference>
<feature type="domain" description="Rhodanese" evidence="2">
    <location>
        <begin position="99"/>
        <end position="182"/>
    </location>
</feature>
<dbReference type="Pfam" id="PF00581">
    <property type="entry name" value="Rhodanese"/>
    <property type="match status" value="1"/>
</dbReference>
<dbReference type="InterPro" id="IPR001763">
    <property type="entry name" value="Rhodanese-like_dom"/>
</dbReference>
<evidence type="ECO:0000256" key="1">
    <source>
        <dbReference type="SAM" id="SignalP"/>
    </source>
</evidence>
<dbReference type="RefSeq" id="WP_183808379.1">
    <property type="nucleotide sequence ID" value="NZ_JACIEE010000018.1"/>
</dbReference>
<reference evidence="3 4" key="1">
    <citation type="submission" date="2020-08" db="EMBL/GenBank/DDBJ databases">
        <title>Genomic Encyclopedia of Type Strains, Phase IV (KMG-IV): sequencing the most valuable type-strain genomes for metagenomic binning, comparative biology and taxonomic classification.</title>
        <authorList>
            <person name="Goeker M."/>
        </authorList>
    </citation>
    <scope>NUCLEOTIDE SEQUENCE [LARGE SCALE GENOMIC DNA]</scope>
    <source>
        <strain evidence="3 4">DSM 100211</strain>
    </source>
</reference>
<dbReference type="CDD" id="cd00158">
    <property type="entry name" value="RHOD"/>
    <property type="match status" value="1"/>
</dbReference>
<dbReference type="InterPro" id="IPR022376">
    <property type="entry name" value="PQQ_CXXCW"/>
</dbReference>
<keyword evidence="4" id="KW-1185">Reference proteome</keyword>
<feature type="chain" id="PRO_5031049889" evidence="1">
    <location>
        <begin position="29"/>
        <end position="194"/>
    </location>
</feature>
<dbReference type="PROSITE" id="PS50206">
    <property type="entry name" value="RHODANESE_3"/>
    <property type="match status" value="1"/>
</dbReference>
<sequence length="194" mass="21153">MSGLIGYLVKPAASLAIALFFAATVIHASSAEVKEPDGMWTGPMRGETPATLKGAVVVGLPALEALIAEKPILLDVGPADKKPEDFPQDRLWLPTHRSIPGAVWFPGGGAAAFDAAQEEAFFRRLEELTQGDRSKPVVTFCRPQCWGSWNAGKRLVMKGYTGVHWFPDGIDRWQEAHEAVEVEPDKVWNSATMK</sequence>
<organism evidence="3 4">
    <name type="scientific">Mycoplana azooxidifex</name>
    <dbReference type="NCBI Taxonomy" id="1636188"/>
    <lineage>
        <taxon>Bacteria</taxon>
        <taxon>Pseudomonadati</taxon>
        <taxon>Pseudomonadota</taxon>
        <taxon>Alphaproteobacteria</taxon>
        <taxon>Hyphomicrobiales</taxon>
        <taxon>Rhizobiaceae</taxon>
        <taxon>Mycoplana</taxon>
    </lineage>
</organism>
<accession>A0A7W6GLJ8</accession>
<proteinExistence type="predicted"/>
<protein>
    <submittedName>
        <fullName evidence="3">PQQ-dependent catabolism-associated CXXCW motif protein</fullName>
    </submittedName>
</protein>
<dbReference type="AlphaFoldDB" id="A0A7W6GLJ8"/>